<gene>
    <name evidence="2" type="ORF">KSP40_PGU007862</name>
</gene>
<organism evidence="2 3">
    <name type="scientific">Platanthera guangdongensis</name>
    <dbReference type="NCBI Taxonomy" id="2320717"/>
    <lineage>
        <taxon>Eukaryota</taxon>
        <taxon>Viridiplantae</taxon>
        <taxon>Streptophyta</taxon>
        <taxon>Embryophyta</taxon>
        <taxon>Tracheophyta</taxon>
        <taxon>Spermatophyta</taxon>
        <taxon>Magnoliopsida</taxon>
        <taxon>Liliopsida</taxon>
        <taxon>Asparagales</taxon>
        <taxon>Orchidaceae</taxon>
        <taxon>Orchidoideae</taxon>
        <taxon>Orchideae</taxon>
        <taxon>Orchidinae</taxon>
        <taxon>Platanthera</taxon>
    </lineage>
</organism>
<dbReference type="Proteomes" id="UP001412067">
    <property type="component" value="Unassembled WGS sequence"/>
</dbReference>
<dbReference type="EMBL" id="JBBWWR010000005">
    <property type="protein sequence ID" value="KAK8966092.1"/>
    <property type="molecule type" value="Genomic_DNA"/>
</dbReference>
<protein>
    <submittedName>
        <fullName evidence="2">Uncharacterized protein</fullName>
    </submittedName>
</protein>
<comment type="caution">
    <text evidence="2">The sequence shown here is derived from an EMBL/GenBank/DDBJ whole genome shotgun (WGS) entry which is preliminary data.</text>
</comment>
<keyword evidence="3" id="KW-1185">Reference proteome</keyword>
<accession>A0ABR2MPF8</accession>
<evidence type="ECO:0000313" key="3">
    <source>
        <dbReference type="Proteomes" id="UP001412067"/>
    </source>
</evidence>
<feature type="region of interest" description="Disordered" evidence="1">
    <location>
        <begin position="24"/>
        <end position="76"/>
    </location>
</feature>
<evidence type="ECO:0000313" key="2">
    <source>
        <dbReference type="EMBL" id="KAK8966092.1"/>
    </source>
</evidence>
<name>A0ABR2MPF8_9ASPA</name>
<evidence type="ECO:0000256" key="1">
    <source>
        <dbReference type="SAM" id="MobiDB-lite"/>
    </source>
</evidence>
<proteinExistence type="predicted"/>
<reference evidence="2 3" key="1">
    <citation type="journal article" date="2022" name="Nat. Plants">
        <title>Genomes of leafy and leafless Platanthera orchids illuminate the evolution of mycoheterotrophy.</title>
        <authorList>
            <person name="Li M.H."/>
            <person name="Liu K.W."/>
            <person name="Li Z."/>
            <person name="Lu H.C."/>
            <person name="Ye Q.L."/>
            <person name="Zhang D."/>
            <person name="Wang J.Y."/>
            <person name="Li Y.F."/>
            <person name="Zhong Z.M."/>
            <person name="Liu X."/>
            <person name="Yu X."/>
            <person name="Liu D.K."/>
            <person name="Tu X.D."/>
            <person name="Liu B."/>
            <person name="Hao Y."/>
            <person name="Liao X.Y."/>
            <person name="Jiang Y.T."/>
            <person name="Sun W.H."/>
            <person name="Chen J."/>
            <person name="Chen Y.Q."/>
            <person name="Ai Y."/>
            <person name="Zhai J.W."/>
            <person name="Wu S.S."/>
            <person name="Zhou Z."/>
            <person name="Hsiao Y.Y."/>
            <person name="Wu W.L."/>
            <person name="Chen Y.Y."/>
            <person name="Lin Y.F."/>
            <person name="Hsu J.L."/>
            <person name="Li C.Y."/>
            <person name="Wang Z.W."/>
            <person name="Zhao X."/>
            <person name="Zhong W.Y."/>
            <person name="Ma X.K."/>
            <person name="Ma L."/>
            <person name="Huang J."/>
            <person name="Chen G.Z."/>
            <person name="Huang M.Z."/>
            <person name="Huang L."/>
            <person name="Peng D.H."/>
            <person name="Luo Y.B."/>
            <person name="Zou S.Q."/>
            <person name="Chen S.P."/>
            <person name="Lan S."/>
            <person name="Tsai W.C."/>
            <person name="Van de Peer Y."/>
            <person name="Liu Z.J."/>
        </authorList>
    </citation>
    <scope>NUCLEOTIDE SEQUENCE [LARGE SCALE GENOMIC DNA]</scope>
    <source>
        <strain evidence="2">Lor288</strain>
    </source>
</reference>
<sequence length="76" mass="7817">MPASDRVVAARYHLLAHSCPAPSLGDERRRCRQAHRGGSASALPPACSPPYRDSSGSAIVGSPGEGGSISVQEMGE</sequence>